<keyword evidence="1" id="KW-0472">Membrane</keyword>
<feature type="transmembrane region" description="Helical" evidence="1">
    <location>
        <begin position="89"/>
        <end position="105"/>
    </location>
</feature>
<reference evidence="3" key="1">
    <citation type="submission" date="2019-12" db="EMBL/GenBank/DDBJ databases">
        <title>Complete genome of Terracaulis silvestris 0127_4.</title>
        <authorList>
            <person name="Vieira S."/>
            <person name="Riedel T."/>
            <person name="Sproer C."/>
            <person name="Pascual J."/>
            <person name="Boedeker C."/>
            <person name="Overmann J."/>
        </authorList>
    </citation>
    <scope>NUCLEOTIDE SEQUENCE [LARGE SCALE GENOMIC DNA]</scope>
    <source>
        <strain evidence="3">0127_4</strain>
    </source>
</reference>
<evidence type="ECO:0000313" key="3">
    <source>
        <dbReference type="Proteomes" id="UP000431269"/>
    </source>
</evidence>
<dbReference type="EMBL" id="CP047045">
    <property type="protein sequence ID" value="QGZ94244.1"/>
    <property type="molecule type" value="Genomic_DNA"/>
</dbReference>
<proteinExistence type="predicted"/>
<evidence type="ECO:0000256" key="1">
    <source>
        <dbReference type="SAM" id="Phobius"/>
    </source>
</evidence>
<keyword evidence="1" id="KW-0812">Transmembrane</keyword>
<dbReference type="Proteomes" id="UP000431269">
    <property type="component" value="Chromosome"/>
</dbReference>
<feature type="transmembrane region" description="Helical" evidence="1">
    <location>
        <begin position="24"/>
        <end position="45"/>
    </location>
</feature>
<sequence>MTAMTDVSLPGAQVTEANLALKRILTAAWLAVIAGVLVQMIVVGVRAWAGGVIEQIGFAAEMAQAVTWSALVCAAIAVGTLASKSRQQFAGLIGLFAGPLAWAAAKGVQKGVQALAGAPQDQLTPLFWSVCAWKGIEYAVLGFGLAAIVGRAEARLGSYITFGALLGLLSACIVIALNLANATLAGGSVPGPKIASLFANELFFATACSMVIYTAQALTRNLAILKT</sequence>
<dbReference type="AlphaFoldDB" id="A0A6I6MMQ2"/>
<feature type="transmembrane region" description="Helical" evidence="1">
    <location>
        <begin position="156"/>
        <end position="177"/>
    </location>
</feature>
<dbReference type="KEGG" id="tsv:DSM104635_01060"/>
<feature type="transmembrane region" description="Helical" evidence="1">
    <location>
        <begin position="125"/>
        <end position="149"/>
    </location>
</feature>
<keyword evidence="3" id="KW-1185">Reference proteome</keyword>
<organism evidence="2 3">
    <name type="scientific">Terricaulis silvestris</name>
    <dbReference type="NCBI Taxonomy" id="2686094"/>
    <lineage>
        <taxon>Bacteria</taxon>
        <taxon>Pseudomonadati</taxon>
        <taxon>Pseudomonadota</taxon>
        <taxon>Alphaproteobacteria</taxon>
        <taxon>Caulobacterales</taxon>
        <taxon>Caulobacteraceae</taxon>
        <taxon>Terricaulis</taxon>
    </lineage>
</organism>
<accession>A0A6I6MMQ2</accession>
<feature type="transmembrane region" description="Helical" evidence="1">
    <location>
        <begin position="197"/>
        <end position="218"/>
    </location>
</feature>
<keyword evidence="1" id="KW-1133">Transmembrane helix</keyword>
<evidence type="ECO:0000313" key="2">
    <source>
        <dbReference type="EMBL" id="QGZ94244.1"/>
    </source>
</evidence>
<protein>
    <submittedName>
        <fullName evidence="2">Uncharacterized protein</fullName>
    </submittedName>
</protein>
<gene>
    <name evidence="2" type="ORF">DSM104635_01060</name>
</gene>
<feature type="transmembrane region" description="Helical" evidence="1">
    <location>
        <begin position="65"/>
        <end position="82"/>
    </location>
</feature>
<name>A0A6I6MMQ2_9CAUL</name>